<comment type="caution">
    <text evidence="2">The sequence shown here is derived from an EMBL/GenBank/DDBJ whole genome shotgun (WGS) entry which is preliminary data.</text>
</comment>
<organism evidence="2 3">
    <name type="scientific">Holothuria leucospilota</name>
    <name type="common">Black long sea cucumber</name>
    <name type="synonym">Mertensiothuria leucospilota</name>
    <dbReference type="NCBI Taxonomy" id="206669"/>
    <lineage>
        <taxon>Eukaryota</taxon>
        <taxon>Metazoa</taxon>
        <taxon>Echinodermata</taxon>
        <taxon>Eleutherozoa</taxon>
        <taxon>Echinozoa</taxon>
        <taxon>Holothuroidea</taxon>
        <taxon>Aspidochirotacea</taxon>
        <taxon>Aspidochirotida</taxon>
        <taxon>Holothuriidae</taxon>
        <taxon>Holothuria</taxon>
    </lineage>
</organism>
<dbReference type="AlphaFoldDB" id="A0A9Q1C3Y8"/>
<feature type="region of interest" description="Disordered" evidence="1">
    <location>
        <begin position="19"/>
        <end position="42"/>
    </location>
</feature>
<protein>
    <submittedName>
        <fullName evidence="2">Uncharacterized protein</fullName>
    </submittedName>
</protein>
<keyword evidence="3" id="KW-1185">Reference proteome</keyword>
<evidence type="ECO:0000256" key="1">
    <source>
        <dbReference type="SAM" id="MobiDB-lite"/>
    </source>
</evidence>
<evidence type="ECO:0000313" key="2">
    <source>
        <dbReference type="EMBL" id="KAJ8037942.1"/>
    </source>
</evidence>
<evidence type="ECO:0000313" key="3">
    <source>
        <dbReference type="Proteomes" id="UP001152320"/>
    </source>
</evidence>
<dbReference type="Proteomes" id="UP001152320">
    <property type="component" value="Chromosome 8"/>
</dbReference>
<dbReference type="EMBL" id="JAIZAY010000008">
    <property type="protein sequence ID" value="KAJ8037942.1"/>
    <property type="molecule type" value="Genomic_DNA"/>
</dbReference>
<proteinExistence type="predicted"/>
<reference evidence="2" key="1">
    <citation type="submission" date="2021-10" db="EMBL/GenBank/DDBJ databases">
        <title>Tropical sea cucumber genome reveals ecological adaptation and Cuvierian tubules defense mechanism.</title>
        <authorList>
            <person name="Chen T."/>
        </authorList>
    </citation>
    <scope>NUCLEOTIDE SEQUENCE</scope>
    <source>
        <strain evidence="2">Nanhai2018</strain>
        <tissue evidence="2">Muscle</tissue>
    </source>
</reference>
<accession>A0A9Q1C3Y8</accession>
<gene>
    <name evidence="2" type="ORF">HOLleu_18889</name>
</gene>
<feature type="compositionally biased region" description="Low complexity" evidence="1">
    <location>
        <begin position="21"/>
        <end position="42"/>
    </location>
</feature>
<sequence>MQQGTKESLLLLRFRNCHFSQPQNNTQAQQPQTTPKQSPTRQPYAQRLLHARGRHHARRQHYAQRQHCAMATLRPKATALKKHWANTGAPCPRMPGGSCGKWSRSRLAE</sequence>
<feature type="region of interest" description="Disordered" evidence="1">
    <location>
        <begin position="86"/>
        <end position="109"/>
    </location>
</feature>
<name>A0A9Q1C3Y8_HOLLE</name>